<dbReference type="eggNOG" id="COG0468">
    <property type="taxonomic scope" value="Bacteria"/>
</dbReference>
<accession>L0GYK7</accession>
<dbReference type="RefSeq" id="WP_015280540.1">
    <property type="nucleotide sequence ID" value="NC_019940.1"/>
</dbReference>
<evidence type="ECO:0000313" key="3">
    <source>
        <dbReference type="Proteomes" id="UP000010816"/>
    </source>
</evidence>
<dbReference type="STRING" id="765912.Thimo_1621"/>
<reference evidence="2 3" key="1">
    <citation type="submission" date="2011-09" db="EMBL/GenBank/DDBJ databases">
        <title>Complete sequence of chromosome of Thioflavicoccus mobilis 8321.</title>
        <authorList>
            <consortium name="US DOE Joint Genome Institute"/>
            <person name="Lucas S."/>
            <person name="Han J."/>
            <person name="Lapidus A."/>
            <person name="Cheng J.-F."/>
            <person name="Goodwin L."/>
            <person name="Pitluck S."/>
            <person name="Peters L."/>
            <person name="Ovchinnikova G."/>
            <person name="Lu M."/>
            <person name="Detter J.C."/>
            <person name="Han C."/>
            <person name="Tapia R."/>
            <person name="Land M."/>
            <person name="Hauser L."/>
            <person name="Kyrpides N."/>
            <person name="Ivanova N."/>
            <person name="Pagani I."/>
            <person name="Vogl K."/>
            <person name="Liu Z."/>
            <person name="Imhoff J."/>
            <person name="Thiel V."/>
            <person name="Frigaard N.-U."/>
            <person name="Bryant D."/>
            <person name="Woyke T."/>
        </authorList>
    </citation>
    <scope>NUCLEOTIDE SEQUENCE [LARGE SCALE GENOMIC DNA]</scope>
    <source>
        <strain evidence="2 3">8321</strain>
    </source>
</reference>
<organism evidence="2 3">
    <name type="scientific">Thioflavicoccus mobilis 8321</name>
    <dbReference type="NCBI Taxonomy" id="765912"/>
    <lineage>
        <taxon>Bacteria</taxon>
        <taxon>Pseudomonadati</taxon>
        <taxon>Pseudomonadota</taxon>
        <taxon>Gammaproteobacteria</taxon>
        <taxon>Chromatiales</taxon>
        <taxon>Chromatiaceae</taxon>
        <taxon>Thioflavicoccus</taxon>
    </lineage>
</organism>
<dbReference type="InterPro" id="IPR049428">
    <property type="entry name" value="RecA-like_N"/>
</dbReference>
<dbReference type="EMBL" id="CP003051">
    <property type="protein sequence ID" value="AGA90399.1"/>
    <property type="molecule type" value="Genomic_DNA"/>
</dbReference>
<dbReference type="Gene3D" id="3.40.50.300">
    <property type="entry name" value="P-loop containing nucleotide triphosphate hydrolases"/>
    <property type="match status" value="1"/>
</dbReference>
<dbReference type="KEGG" id="tmb:Thimo_1621"/>
<dbReference type="HOGENOM" id="CLU_1286857_0_0_6"/>
<feature type="domain" description="RecA-like N-terminal" evidence="1">
    <location>
        <begin position="33"/>
        <end position="120"/>
    </location>
</feature>
<name>L0GYK7_9GAMM</name>
<keyword evidence="3" id="KW-1185">Reference proteome</keyword>
<dbReference type="Pfam" id="PF00154">
    <property type="entry name" value="RecA_N"/>
    <property type="match status" value="1"/>
</dbReference>
<protein>
    <submittedName>
        <fullName evidence="2">RecA/RadA recombinase</fullName>
    </submittedName>
</protein>
<gene>
    <name evidence="2" type="ORF">Thimo_1621</name>
</gene>
<evidence type="ECO:0000259" key="1">
    <source>
        <dbReference type="Pfam" id="PF00154"/>
    </source>
</evidence>
<dbReference type="InterPro" id="IPR027417">
    <property type="entry name" value="P-loop_NTPase"/>
</dbReference>
<dbReference type="Proteomes" id="UP000010816">
    <property type="component" value="Chromosome"/>
</dbReference>
<dbReference type="SUPFAM" id="SSF52540">
    <property type="entry name" value="P-loop containing nucleoside triphosphate hydrolases"/>
    <property type="match status" value="1"/>
</dbReference>
<dbReference type="AlphaFoldDB" id="L0GYK7"/>
<sequence length="208" mass="21960">MSINSSMLAACSNLRRGTERLSVPAAWDLSALAGRLVELSGDAASAALTLATGLVAEAQRHSEPAAWIGSRESSFYPPDVAAAGVDLAALVVVWAQGPREMAQASDLLLRSGAFGLVILDFGYTADLPLAGQTRLVGLAKRHATALVCLTQKAKQQPSLGSLVSLRAEAMRTGRRGQRFRCEARVLKDKRHGPGWTHAELCDGPDGLC</sequence>
<evidence type="ECO:0000313" key="2">
    <source>
        <dbReference type="EMBL" id="AGA90399.1"/>
    </source>
</evidence>
<proteinExistence type="predicted"/>